<evidence type="ECO:0000313" key="2">
    <source>
        <dbReference type="EMBL" id="KAK1442825.1"/>
    </source>
</evidence>
<keyword evidence="1" id="KW-0812">Transmembrane</keyword>
<dbReference type="Proteomes" id="UP001230268">
    <property type="component" value="Unassembled WGS sequence"/>
</dbReference>
<gene>
    <name evidence="2" type="ORF">BgAZ_303430</name>
</gene>
<keyword evidence="1" id="KW-0472">Membrane</keyword>
<dbReference type="AlphaFoldDB" id="A0AAD8LSB5"/>
<reference evidence="2" key="1">
    <citation type="submission" date="2023-08" db="EMBL/GenBank/DDBJ databases">
        <title>Draft sequence of the Babesia gibsoni genome.</title>
        <authorList>
            <person name="Yamagishi J.Y."/>
            <person name="Xuan X.X."/>
        </authorList>
    </citation>
    <scope>NUCLEOTIDE SEQUENCE</scope>
    <source>
        <strain evidence="2">Azabu</strain>
    </source>
</reference>
<keyword evidence="3" id="KW-1185">Reference proteome</keyword>
<protein>
    <submittedName>
        <fullName evidence="2">Uncharacterized protein</fullName>
    </submittedName>
</protein>
<keyword evidence="1" id="KW-1133">Transmembrane helix</keyword>
<proteinExistence type="predicted"/>
<sequence>MFAHNGIRAKCFLRLQRRFVTDKLTEHRSTTGQLGVPKRKDAVSPYSFPSDPDALLVEGSKLSLGERWYQRFSVGFPFIALAAVLSIPLGLATFLSTAQSRKKKNEAPVPSQPRLWDAKPLPPLLKAKELGRLIHTKKPAIVVYFRHSQDNEKLNALNLLFVLLKEISDLKGSPVDVYRVNVKEEFPYFNPYLKEELRTSDETYLQLVIPSVPESNVMPILPPVSVASFVSQLSKLLGGFNVKFRKDEAYSRSLDKALTNYKRCLFDLKLEGKTEFIQGYSLQQLDTDCRKLLSTSKK</sequence>
<dbReference type="EMBL" id="JAVEPI010000003">
    <property type="protein sequence ID" value="KAK1442825.1"/>
    <property type="molecule type" value="Genomic_DNA"/>
</dbReference>
<evidence type="ECO:0000256" key="1">
    <source>
        <dbReference type="SAM" id="Phobius"/>
    </source>
</evidence>
<name>A0AAD8LSB5_BABGI</name>
<organism evidence="2 3">
    <name type="scientific">Babesia gibsoni</name>
    <dbReference type="NCBI Taxonomy" id="33632"/>
    <lineage>
        <taxon>Eukaryota</taxon>
        <taxon>Sar</taxon>
        <taxon>Alveolata</taxon>
        <taxon>Apicomplexa</taxon>
        <taxon>Aconoidasida</taxon>
        <taxon>Piroplasmida</taxon>
        <taxon>Babesiidae</taxon>
        <taxon>Babesia</taxon>
    </lineage>
</organism>
<evidence type="ECO:0000313" key="3">
    <source>
        <dbReference type="Proteomes" id="UP001230268"/>
    </source>
</evidence>
<feature type="transmembrane region" description="Helical" evidence="1">
    <location>
        <begin position="74"/>
        <end position="95"/>
    </location>
</feature>
<accession>A0AAD8LSB5</accession>
<comment type="caution">
    <text evidence="2">The sequence shown here is derived from an EMBL/GenBank/DDBJ whole genome shotgun (WGS) entry which is preliminary data.</text>
</comment>